<dbReference type="eggNOG" id="ENOG5033CEH">
    <property type="taxonomic scope" value="Bacteria"/>
</dbReference>
<dbReference type="RefSeq" id="WP_011517237.1">
    <property type="nucleotide sequence ID" value="NC_007973.1"/>
</dbReference>
<evidence type="ECO:0000313" key="3">
    <source>
        <dbReference type="Proteomes" id="UP000002429"/>
    </source>
</evidence>
<dbReference type="AlphaFoldDB" id="Q1LJZ0"/>
<sequence length="198" mass="21748">MSRPDIGDFLLHIEVIMTEQGSSDLLLLKSAEAHKVGQRSTGSIDYEVLTDMNRQVVWLRIVGNTSRGYFSSEKIDFEKAVACVKNIQADQPFPSKLLGGAFVGRSANNAGFLVAVLRAEKLLIAATNSIHQHLVAGDWRAWKQEMLALTGIPLAAEVEAKSEAQPPIVENNSVAFPEHKEHTKRQKSGRSNGADRSR</sequence>
<gene>
    <name evidence="2" type="ordered locus">Rmet_2663</name>
</gene>
<dbReference type="HOGENOM" id="CLU_1377164_0_0_4"/>
<organism evidence="2 3">
    <name type="scientific">Cupriavidus metallidurans (strain ATCC 43123 / DSM 2839 / NBRC 102507 / CH34)</name>
    <name type="common">Ralstonia metallidurans</name>
    <dbReference type="NCBI Taxonomy" id="266264"/>
    <lineage>
        <taxon>Bacteria</taxon>
        <taxon>Pseudomonadati</taxon>
        <taxon>Pseudomonadota</taxon>
        <taxon>Betaproteobacteria</taxon>
        <taxon>Burkholderiales</taxon>
        <taxon>Burkholderiaceae</taxon>
        <taxon>Cupriavidus</taxon>
    </lineage>
</organism>
<protein>
    <submittedName>
        <fullName evidence="2">Uncharacterized protein</fullName>
    </submittedName>
</protein>
<reference evidence="3" key="1">
    <citation type="journal article" date="2010" name="PLoS ONE">
        <title>The complete genome sequence of Cupriavidus metallidurans strain CH34, a master survivalist in harsh and anthropogenic environments.</title>
        <authorList>
            <person name="Janssen P.J."/>
            <person name="Van Houdt R."/>
            <person name="Moors H."/>
            <person name="Monsieurs P."/>
            <person name="Morin N."/>
            <person name="Michaux A."/>
            <person name="Benotmane M.A."/>
            <person name="Leys N."/>
            <person name="Vallaeys T."/>
            <person name="Lapidus A."/>
            <person name="Monchy S."/>
            <person name="Medigue C."/>
            <person name="Taghavi S."/>
            <person name="McCorkle S."/>
            <person name="Dunn J."/>
            <person name="van der Lelie D."/>
            <person name="Mergeay M."/>
        </authorList>
    </citation>
    <scope>NUCLEOTIDE SEQUENCE [LARGE SCALE GENOMIC DNA]</scope>
    <source>
        <strain evidence="3">ATCC 43123 / DSM 2839 / NBRC 102507 / CH34</strain>
    </source>
</reference>
<proteinExistence type="predicted"/>
<name>Q1LJZ0_CUPMC</name>
<evidence type="ECO:0000313" key="2">
    <source>
        <dbReference type="EMBL" id="ABF09536.1"/>
    </source>
</evidence>
<keyword evidence="3" id="KW-1185">Reference proteome</keyword>
<dbReference type="KEGG" id="rme:Rmet_2663"/>
<dbReference type="Proteomes" id="UP000002429">
    <property type="component" value="Chromosome"/>
</dbReference>
<evidence type="ECO:0000256" key="1">
    <source>
        <dbReference type="SAM" id="MobiDB-lite"/>
    </source>
</evidence>
<dbReference type="STRING" id="266264.Rmet_2663"/>
<dbReference type="EMBL" id="CP000352">
    <property type="protein sequence ID" value="ABF09536.1"/>
    <property type="molecule type" value="Genomic_DNA"/>
</dbReference>
<accession>Q1LJZ0</accession>
<feature type="region of interest" description="Disordered" evidence="1">
    <location>
        <begin position="163"/>
        <end position="198"/>
    </location>
</feature>